<dbReference type="EMBL" id="MU002158">
    <property type="protein sequence ID" value="KAF2789162.1"/>
    <property type="molecule type" value="Genomic_DNA"/>
</dbReference>
<evidence type="ECO:0000256" key="2">
    <source>
        <dbReference type="ARBA" id="ARBA00013147"/>
    </source>
</evidence>
<keyword evidence="3" id="KW-0028">Amino-acid biosynthesis</keyword>
<feature type="region of interest" description="Disordered" evidence="8">
    <location>
        <begin position="1"/>
        <end position="33"/>
    </location>
</feature>
<name>A0A6A6WYK2_9PLEO</name>
<feature type="domain" description="ACT" evidence="10">
    <location>
        <begin position="169"/>
        <end position="247"/>
    </location>
</feature>
<dbReference type="GO" id="GO:0004664">
    <property type="term" value="F:prephenate dehydratase activity"/>
    <property type="evidence" value="ECO:0007669"/>
    <property type="project" value="UniProtKB-EC"/>
</dbReference>
<evidence type="ECO:0000313" key="11">
    <source>
        <dbReference type="EMBL" id="KAF2789162.1"/>
    </source>
</evidence>
<dbReference type="Proteomes" id="UP000799757">
    <property type="component" value="Unassembled WGS sequence"/>
</dbReference>
<comment type="pathway">
    <text evidence="1">Amino-acid biosynthesis; L-phenylalanine biosynthesis; phenylpyruvate from prephenate: step 1/1.</text>
</comment>
<dbReference type="InterPro" id="IPR001086">
    <property type="entry name" value="Preph_deHydtase"/>
</dbReference>
<evidence type="ECO:0000256" key="1">
    <source>
        <dbReference type="ARBA" id="ARBA00004741"/>
    </source>
</evidence>
<feature type="region of interest" description="Disordered" evidence="8">
    <location>
        <begin position="124"/>
        <end position="163"/>
    </location>
</feature>
<dbReference type="SUPFAM" id="SSF53850">
    <property type="entry name" value="Periplasmic binding protein-like II"/>
    <property type="match status" value="1"/>
</dbReference>
<sequence length="255" mass="27758">SPESSGTSTPTGFHPSSPSLVPKPQSRTPAGLPSLNHLTKIYSHPQAWGQCTRFLSSSPHLKAIERQDVSSTSRAAQLVAQDKEGKSAAISSKIAARMNGLTVLREGIEDRANNTTRFFVLRRKDRRDEARTPEPEAGAEGGEQEKEKEKHNSNPQAAPAPSSPYKTLLTFTISHSDPGALAASLSVFSRHGLNLTSINTRPSGVENWNYIFFVELQGRREAGGTGRVNEALRELGAVCRGWRWLGSWEGGWGET</sequence>
<dbReference type="SUPFAM" id="SSF55021">
    <property type="entry name" value="ACT-like"/>
    <property type="match status" value="1"/>
</dbReference>
<feature type="region of interest" description="Disordered" evidence="8">
    <location>
        <begin position="65"/>
        <end position="89"/>
    </location>
</feature>
<keyword evidence="4" id="KW-0057">Aromatic amino acid biosynthesis</keyword>
<dbReference type="Gene3D" id="3.30.70.260">
    <property type="match status" value="1"/>
</dbReference>
<evidence type="ECO:0000256" key="5">
    <source>
        <dbReference type="ARBA" id="ARBA00023222"/>
    </source>
</evidence>
<gene>
    <name evidence="11" type="ORF">K505DRAFT_253935</name>
</gene>
<evidence type="ECO:0000256" key="4">
    <source>
        <dbReference type="ARBA" id="ARBA00023141"/>
    </source>
</evidence>
<keyword evidence="6" id="KW-0456">Lyase</keyword>
<dbReference type="Pfam" id="PF01842">
    <property type="entry name" value="ACT"/>
    <property type="match status" value="1"/>
</dbReference>
<evidence type="ECO:0000259" key="10">
    <source>
        <dbReference type="PROSITE" id="PS51671"/>
    </source>
</evidence>
<feature type="compositionally biased region" description="Basic and acidic residues" evidence="8">
    <location>
        <begin position="143"/>
        <end position="152"/>
    </location>
</feature>
<keyword evidence="5" id="KW-0584">Phenylalanine biosynthesis</keyword>
<dbReference type="InterPro" id="IPR002912">
    <property type="entry name" value="ACT_dom"/>
</dbReference>
<dbReference type="OrthoDB" id="983542at2759"/>
<dbReference type="GO" id="GO:0009094">
    <property type="term" value="P:L-phenylalanine biosynthetic process"/>
    <property type="evidence" value="ECO:0007669"/>
    <property type="project" value="UniProtKB-KW"/>
</dbReference>
<dbReference type="PROSITE" id="PS51671">
    <property type="entry name" value="ACT"/>
    <property type="match status" value="1"/>
</dbReference>
<dbReference type="AlphaFoldDB" id="A0A6A6WYK2"/>
<dbReference type="PANTHER" id="PTHR21022:SF19">
    <property type="entry name" value="PREPHENATE DEHYDRATASE-RELATED"/>
    <property type="match status" value="1"/>
</dbReference>
<dbReference type="FunFam" id="3.40.190.10:FF:000034">
    <property type="entry name" value="Chorismate mutase/prephenate dehydratase"/>
    <property type="match status" value="1"/>
</dbReference>
<dbReference type="Pfam" id="PF00800">
    <property type="entry name" value="PDT"/>
    <property type="match status" value="1"/>
</dbReference>
<evidence type="ECO:0000259" key="9">
    <source>
        <dbReference type="PROSITE" id="PS51171"/>
    </source>
</evidence>
<proteinExistence type="predicted"/>
<dbReference type="EC" id="4.2.1.51" evidence="2"/>
<dbReference type="Gene3D" id="3.40.190.10">
    <property type="entry name" value="Periplasmic binding protein-like II"/>
    <property type="match status" value="1"/>
</dbReference>
<dbReference type="PANTHER" id="PTHR21022">
    <property type="entry name" value="PREPHENATE DEHYDRATASE P PROTEIN"/>
    <property type="match status" value="1"/>
</dbReference>
<dbReference type="GO" id="GO:0005737">
    <property type="term" value="C:cytoplasm"/>
    <property type="evidence" value="ECO:0007669"/>
    <property type="project" value="TreeGrafter"/>
</dbReference>
<reference evidence="11" key="1">
    <citation type="journal article" date="2020" name="Stud. Mycol.">
        <title>101 Dothideomycetes genomes: a test case for predicting lifestyles and emergence of pathogens.</title>
        <authorList>
            <person name="Haridas S."/>
            <person name="Albert R."/>
            <person name="Binder M."/>
            <person name="Bloem J."/>
            <person name="Labutti K."/>
            <person name="Salamov A."/>
            <person name="Andreopoulos B."/>
            <person name="Baker S."/>
            <person name="Barry K."/>
            <person name="Bills G."/>
            <person name="Bluhm B."/>
            <person name="Cannon C."/>
            <person name="Castanera R."/>
            <person name="Culley D."/>
            <person name="Daum C."/>
            <person name="Ezra D."/>
            <person name="Gonzalez J."/>
            <person name="Henrissat B."/>
            <person name="Kuo A."/>
            <person name="Liang C."/>
            <person name="Lipzen A."/>
            <person name="Lutzoni F."/>
            <person name="Magnuson J."/>
            <person name="Mondo S."/>
            <person name="Nolan M."/>
            <person name="Ohm R."/>
            <person name="Pangilinan J."/>
            <person name="Park H.-J."/>
            <person name="Ramirez L."/>
            <person name="Alfaro M."/>
            <person name="Sun H."/>
            <person name="Tritt A."/>
            <person name="Yoshinaga Y."/>
            <person name="Zwiers L.-H."/>
            <person name="Turgeon B."/>
            <person name="Goodwin S."/>
            <person name="Spatafora J."/>
            <person name="Crous P."/>
            <person name="Grigoriev I."/>
        </authorList>
    </citation>
    <scope>NUCLEOTIDE SEQUENCE</scope>
    <source>
        <strain evidence="11">CBS 109.77</strain>
    </source>
</reference>
<feature type="domain" description="Prephenate dehydratase" evidence="9">
    <location>
        <begin position="1"/>
        <end position="123"/>
    </location>
</feature>
<organism evidence="11 12">
    <name type="scientific">Melanomma pulvis-pyrius CBS 109.77</name>
    <dbReference type="NCBI Taxonomy" id="1314802"/>
    <lineage>
        <taxon>Eukaryota</taxon>
        <taxon>Fungi</taxon>
        <taxon>Dikarya</taxon>
        <taxon>Ascomycota</taxon>
        <taxon>Pezizomycotina</taxon>
        <taxon>Dothideomycetes</taxon>
        <taxon>Pleosporomycetidae</taxon>
        <taxon>Pleosporales</taxon>
        <taxon>Melanommataceae</taxon>
        <taxon>Melanomma</taxon>
    </lineage>
</organism>
<accession>A0A6A6WYK2</accession>
<dbReference type="PROSITE" id="PS51171">
    <property type="entry name" value="PREPHENATE_DEHYDR_3"/>
    <property type="match status" value="1"/>
</dbReference>
<evidence type="ECO:0000256" key="3">
    <source>
        <dbReference type="ARBA" id="ARBA00022605"/>
    </source>
</evidence>
<comment type="catalytic activity">
    <reaction evidence="7">
        <text>prephenate + H(+) = 3-phenylpyruvate + CO2 + H2O</text>
        <dbReference type="Rhea" id="RHEA:21648"/>
        <dbReference type="ChEBI" id="CHEBI:15377"/>
        <dbReference type="ChEBI" id="CHEBI:15378"/>
        <dbReference type="ChEBI" id="CHEBI:16526"/>
        <dbReference type="ChEBI" id="CHEBI:18005"/>
        <dbReference type="ChEBI" id="CHEBI:29934"/>
        <dbReference type="EC" id="4.2.1.51"/>
    </reaction>
</comment>
<keyword evidence="12" id="KW-1185">Reference proteome</keyword>
<evidence type="ECO:0000256" key="7">
    <source>
        <dbReference type="ARBA" id="ARBA00047848"/>
    </source>
</evidence>
<evidence type="ECO:0000256" key="6">
    <source>
        <dbReference type="ARBA" id="ARBA00023239"/>
    </source>
</evidence>
<feature type="compositionally biased region" description="Low complexity" evidence="8">
    <location>
        <begin position="153"/>
        <end position="163"/>
    </location>
</feature>
<evidence type="ECO:0000313" key="12">
    <source>
        <dbReference type="Proteomes" id="UP000799757"/>
    </source>
</evidence>
<protein>
    <recommendedName>
        <fullName evidence="2">prephenate dehydratase</fullName>
        <ecNumber evidence="2">4.2.1.51</ecNumber>
    </recommendedName>
</protein>
<evidence type="ECO:0000256" key="8">
    <source>
        <dbReference type="SAM" id="MobiDB-lite"/>
    </source>
</evidence>
<dbReference type="CDD" id="cd04905">
    <property type="entry name" value="ACT_CM-PDT"/>
    <property type="match status" value="1"/>
</dbReference>
<feature type="non-terminal residue" evidence="11">
    <location>
        <position position="1"/>
    </location>
</feature>
<dbReference type="InterPro" id="IPR045865">
    <property type="entry name" value="ACT-like_dom_sf"/>
</dbReference>
<feature type="compositionally biased region" description="Low complexity" evidence="8">
    <location>
        <begin position="1"/>
        <end position="12"/>
    </location>
</feature>